<name>E4V1U6_ARTGP</name>
<dbReference type="SMART" id="SM00382">
    <property type="entry name" value="AAA"/>
    <property type="match status" value="3"/>
</dbReference>
<feature type="domain" description="AAA+ ATPase" evidence="5">
    <location>
        <begin position="386"/>
        <end position="500"/>
    </location>
</feature>
<gene>
    <name evidence="6" type="ORF">MGYG_07016</name>
</gene>
<dbReference type="HOGENOM" id="CLU_006450_0_1_1"/>
<dbReference type="InterPro" id="IPR050773">
    <property type="entry name" value="CbxX/CfxQ_RuBisCO_ESX"/>
</dbReference>
<dbReference type="Pfam" id="PF00004">
    <property type="entry name" value="AAA"/>
    <property type="match status" value="3"/>
</dbReference>
<organism evidence="7">
    <name type="scientific">Arthroderma gypseum (strain ATCC MYA-4604 / CBS 118893)</name>
    <name type="common">Microsporum gypseum</name>
    <dbReference type="NCBI Taxonomy" id="535722"/>
    <lineage>
        <taxon>Eukaryota</taxon>
        <taxon>Fungi</taxon>
        <taxon>Dikarya</taxon>
        <taxon>Ascomycota</taxon>
        <taxon>Pezizomycotina</taxon>
        <taxon>Eurotiomycetes</taxon>
        <taxon>Eurotiomycetidae</taxon>
        <taxon>Onygenales</taxon>
        <taxon>Arthrodermataceae</taxon>
        <taxon>Nannizzia</taxon>
    </lineage>
</organism>
<keyword evidence="2" id="KW-0547">Nucleotide-binding</keyword>
<dbReference type="Gene3D" id="1.10.8.60">
    <property type="match status" value="2"/>
</dbReference>
<sequence length="1123" mass="124945">MDLMGHLNYQKYPSVEHELGFPRGSGEPEAQPKSRGRRKHNNYEGLKPSHSPAKTSWKEEKCKGAEDITLDTLMEMVGLEEVKEEFLSIRAMAEIASIQGTNIRGNRFNCAMLGNPGTGKTTVARLYAHFLASLGAISGREVEETTGSKLADSGIEGCEEHIERLSKKGGGILFIDEAYQLTADHSSRGGLQALDYLLTEAENLVGKVVFVVAGYNKEMETFFGHNPGLRSRFPYTIQFSDFGDDDLMRIFALKVEKKWQGRMEVEKGPGGLYCRIVARRIGRGRGRRGFGNARTVENCLAQISRRQASRLAREKGQKNNDTDVMMLTKEDLLGPDPSIAIKKCKAWGKLQELIGLKAVKDAVNTLRSSIQINYQRELREEPIIEFGLNRVFLGNPGTGKTTVAKLYGEILKHLGILSDGEVVLKKPVDFIGQYLGESEEKTQAILEATVGKVLVIDEFYSFFSDEDQSSFSTAVIDTIVAEVQSSAGDDRCILILGYKENMEKMFQRMNPGLSRRFPLDSAFVFEDFTDGELRQILDLKLKSQGLRARSDAVKVAMGMLRRARNKPHFGNAGEVDNILNNAKTCQIKRTSGLGSRAVSPFLAPQDFDQDHSRATRASETIREMFRGMVGCEGIISKLESYQKIAEGLESLGMDISEQIPFSFLFRGPPGTGKTTVAKKMGRIYYDLGILATPDVEECSTSHMIAEYVGQTGPKTRRLLEKSSGKVLLIDEAYRLVETGSGHDFAKQALDELVNCMTEAKFSRKLVIILAGYDADINRLMDQNPGLTSRFPEAFVFGSLRTNECIELMCKELQKFKHKMTKNVILFDMLVLENPSPQFHQTLADLFNKLGSLPNWASARDVQTVARNIFNKALLVMNQKRLCITEDVVIGELKAMIDERSDRAQSPSPCPPVAPKARQQRSRTTHQGTAGEGGNISPRRSKAPGPYRSSSVFECRQSAPYLGKKIEATTTGTVDSIVGASETPNCWFGAGCTNMECPFVHYTRPCRRGSACTQPDCTFRHPNAACRYMAKCTNPGCPFRHLSLPRHVSEPTAMLDRSWQKRLPEYRYTAGCTNMECIFQHPVPICPRGSGCRTDGRVLRHPSKAIDCRHGSECINLKCSFKHP</sequence>
<feature type="region of interest" description="Disordered" evidence="4">
    <location>
        <begin position="14"/>
        <end position="60"/>
    </location>
</feature>
<accession>E4V1U6</accession>
<evidence type="ECO:0000313" key="6">
    <source>
        <dbReference type="EMBL" id="EFR04011.1"/>
    </source>
</evidence>
<dbReference type="Proteomes" id="UP000002669">
    <property type="component" value="Unassembled WGS sequence"/>
</dbReference>
<dbReference type="SUPFAM" id="SSF52540">
    <property type="entry name" value="P-loop containing nucleoside triphosphate hydrolases"/>
    <property type="match status" value="3"/>
</dbReference>
<dbReference type="AlphaFoldDB" id="E4V1U6"/>
<dbReference type="FunFam" id="1.10.8.60:FF:000160">
    <property type="entry name" value="WGS project CABT00000000 data, contig 2.55"/>
    <property type="match status" value="1"/>
</dbReference>
<dbReference type="EMBL" id="DS989827">
    <property type="protein sequence ID" value="EFR04011.1"/>
    <property type="molecule type" value="Genomic_DNA"/>
</dbReference>
<evidence type="ECO:0000256" key="3">
    <source>
        <dbReference type="ARBA" id="ARBA00022840"/>
    </source>
</evidence>
<dbReference type="Gene3D" id="3.40.50.300">
    <property type="entry name" value="P-loop containing nucleotide triphosphate hydrolases"/>
    <property type="match status" value="3"/>
</dbReference>
<reference evidence="7" key="1">
    <citation type="journal article" date="2012" name="MBio">
        <title>Comparative genome analysis of Trichophyton rubrum and related dermatophytes reveals candidate genes involved in infection.</title>
        <authorList>
            <person name="Martinez D.A."/>
            <person name="Oliver B.G."/>
            <person name="Graeser Y."/>
            <person name="Goldberg J.M."/>
            <person name="Li W."/>
            <person name="Martinez-Rossi N.M."/>
            <person name="Monod M."/>
            <person name="Shelest E."/>
            <person name="Barton R.C."/>
            <person name="Birch E."/>
            <person name="Brakhage A.A."/>
            <person name="Chen Z."/>
            <person name="Gurr S.J."/>
            <person name="Heiman D."/>
            <person name="Heitman J."/>
            <person name="Kosti I."/>
            <person name="Rossi A."/>
            <person name="Saif S."/>
            <person name="Samalova M."/>
            <person name="Saunders C.W."/>
            <person name="Shea T."/>
            <person name="Summerbell R.C."/>
            <person name="Xu J."/>
            <person name="Young S."/>
            <person name="Zeng Q."/>
            <person name="Birren B.W."/>
            <person name="Cuomo C.A."/>
            <person name="White T.C."/>
        </authorList>
    </citation>
    <scope>NUCLEOTIDE SEQUENCE [LARGE SCALE GENOMIC DNA]</scope>
    <source>
        <strain evidence="7">ATCC MYA-4604 / CBS 118893</strain>
    </source>
</reference>
<dbReference type="STRING" id="535722.E4V1U6"/>
<dbReference type="VEuPathDB" id="FungiDB:MGYG_07016"/>
<dbReference type="CDD" id="cd00009">
    <property type="entry name" value="AAA"/>
    <property type="match status" value="2"/>
</dbReference>
<dbReference type="InterPro" id="IPR041627">
    <property type="entry name" value="AAA_lid_6"/>
</dbReference>
<evidence type="ECO:0000256" key="1">
    <source>
        <dbReference type="ARBA" id="ARBA00010378"/>
    </source>
</evidence>
<dbReference type="InterPro" id="IPR000641">
    <property type="entry name" value="CbxX/CfxQ"/>
</dbReference>
<evidence type="ECO:0000313" key="7">
    <source>
        <dbReference type="Proteomes" id="UP000002669"/>
    </source>
</evidence>
<keyword evidence="3" id="KW-0067">ATP-binding</keyword>
<dbReference type="Pfam" id="PF17866">
    <property type="entry name" value="AAA_lid_6"/>
    <property type="match status" value="2"/>
</dbReference>
<protein>
    <submittedName>
        <fullName evidence="6">CbbX protein</fullName>
    </submittedName>
</protein>
<dbReference type="PANTHER" id="PTHR43392:SF2">
    <property type="entry name" value="AAA-TYPE ATPASE FAMILY PROTEIN _ ANKYRIN REPEAT FAMILY PROTEIN"/>
    <property type="match status" value="1"/>
</dbReference>
<dbReference type="eggNOG" id="KOG3702">
    <property type="taxonomic scope" value="Eukaryota"/>
</dbReference>
<dbReference type="GO" id="GO:0005524">
    <property type="term" value="F:ATP binding"/>
    <property type="evidence" value="ECO:0007669"/>
    <property type="project" value="UniProtKB-KW"/>
</dbReference>
<dbReference type="eggNOG" id="KOG0730">
    <property type="taxonomic scope" value="Eukaryota"/>
</dbReference>
<dbReference type="InterPro" id="IPR027417">
    <property type="entry name" value="P-loop_NTPase"/>
</dbReference>
<dbReference type="PANTHER" id="PTHR43392">
    <property type="entry name" value="AAA-TYPE ATPASE FAMILY PROTEIN / ANKYRIN REPEAT FAMILY PROTEIN"/>
    <property type="match status" value="1"/>
</dbReference>
<feature type="domain" description="AAA+ ATPase" evidence="5">
    <location>
        <begin position="659"/>
        <end position="800"/>
    </location>
</feature>
<feature type="domain" description="AAA+ ATPase" evidence="5">
    <location>
        <begin position="106"/>
        <end position="243"/>
    </location>
</feature>
<dbReference type="RefSeq" id="XP_003171019.1">
    <property type="nucleotide sequence ID" value="XM_003170971.1"/>
</dbReference>
<dbReference type="Pfam" id="PF14608">
    <property type="entry name" value="zf-CCCH_2"/>
    <property type="match status" value="5"/>
</dbReference>
<keyword evidence="7" id="KW-1185">Reference proteome</keyword>
<dbReference type="Gene3D" id="4.10.1000.40">
    <property type="match status" value="1"/>
</dbReference>
<proteinExistence type="inferred from homology"/>
<feature type="region of interest" description="Disordered" evidence="4">
    <location>
        <begin position="899"/>
        <end position="946"/>
    </location>
</feature>
<comment type="similarity">
    <text evidence="1">Belongs to the CbxX/CfxQ family.</text>
</comment>
<dbReference type="GO" id="GO:0016887">
    <property type="term" value="F:ATP hydrolysis activity"/>
    <property type="evidence" value="ECO:0007669"/>
    <property type="project" value="InterPro"/>
</dbReference>
<evidence type="ECO:0000259" key="5">
    <source>
        <dbReference type="SMART" id="SM00382"/>
    </source>
</evidence>
<dbReference type="PRINTS" id="PR00819">
    <property type="entry name" value="CBXCFQXSUPER"/>
</dbReference>
<dbReference type="Gene3D" id="4.10.1000.30">
    <property type="match status" value="1"/>
</dbReference>
<dbReference type="GeneID" id="10026265"/>
<dbReference type="InParanoid" id="E4V1U6"/>
<dbReference type="FunFam" id="3.40.50.300:FF:000216">
    <property type="entry name" value="Type VII secretion ATPase EccA"/>
    <property type="match status" value="3"/>
</dbReference>
<dbReference type="OMA" id="YGDIPYE"/>
<dbReference type="InterPro" id="IPR003959">
    <property type="entry name" value="ATPase_AAA_core"/>
</dbReference>
<evidence type="ECO:0000256" key="4">
    <source>
        <dbReference type="SAM" id="MobiDB-lite"/>
    </source>
</evidence>
<dbReference type="InterPro" id="IPR003593">
    <property type="entry name" value="AAA+_ATPase"/>
</dbReference>
<dbReference type="OrthoDB" id="2423195at2759"/>
<evidence type="ECO:0000256" key="2">
    <source>
        <dbReference type="ARBA" id="ARBA00022741"/>
    </source>
</evidence>